<organism evidence="2 3">
    <name type="scientific">Chromobacterium phragmitis</name>
    <dbReference type="NCBI Taxonomy" id="2202141"/>
    <lineage>
        <taxon>Bacteria</taxon>
        <taxon>Pseudomonadati</taxon>
        <taxon>Pseudomonadota</taxon>
        <taxon>Betaproteobacteria</taxon>
        <taxon>Neisseriales</taxon>
        <taxon>Chromobacteriaceae</taxon>
        <taxon>Chromobacterium</taxon>
    </lineage>
</organism>
<dbReference type="Proteomes" id="UP001462502">
    <property type="component" value="Unassembled WGS sequence"/>
</dbReference>
<feature type="region of interest" description="Disordered" evidence="1">
    <location>
        <begin position="69"/>
        <end position="101"/>
    </location>
</feature>
<gene>
    <name evidence="2" type="ORF">ABI908_24200</name>
</gene>
<dbReference type="EMBL" id="JBDXMI010000015">
    <property type="protein sequence ID" value="MEO9387201.1"/>
    <property type="molecule type" value="Genomic_DNA"/>
</dbReference>
<protein>
    <recommendedName>
        <fullName evidence="4">EVE domain-containing protein</fullName>
    </recommendedName>
</protein>
<reference evidence="2 3" key="1">
    <citation type="submission" date="2024-05" db="EMBL/GenBank/DDBJ databases">
        <authorList>
            <person name="De Oliveira J.P."/>
            <person name="Noriler S.A."/>
            <person name="De Oliveira A.G."/>
            <person name="Sipoli D.S."/>
        </authorList>
    </citation>
    <scope>NUCLEOTIDE SEQUENCE [LARGE SCALE GENOMIC DNA]</scope>
    <source>
        <strain evidence="2 3">LABIM192</strain>
    </source>
</reference>
<accession>A0ABV0J0Y5</accession>
<name>A0ABV0J0Y5_9NEIS</name>
<evidence type="ECO:0000313" key="3">
    <source>
        <dbReference type="Proteomes" id="UP001462502"/>
    </source>
</evidence>
<dbReference type="RefSeq" id="WP_347937971.1">
    <property type="nucleotide sequence ID" value="NZ_JBDXMI010000015.1"/>
</dbReference>
<evidence type="ECO:0000256" key="1">
    <source>
        <dbReference type="SAM" id="MobiDB-lite"/>
    </source>
</evidence>
<evidence type="ECO:0000313" key="2">
    <source>
        <dbReference type="EMBL" id="MEO9387201.1"/>
    </source>
</evidence>
<comment type="caution">
    <text evidence="2">The sequence shown here is derived from an EMBL/GenBank/DDBJ whole genome shotgun (WGS) entry which is preliminary data.</text>
</comment>
<proteinExistence type="predicted"/>
<sequence>MATYCMEFIGGPEDFAGVAGEFNTLRLGLAWHKRLAPGDRLVLFRSKTAEAFGVAEVTRTEKARLPELLSAHARHNHKETGQPDPQGAPERRRASMTKIYGPQRVTDGRYGTAIYMRMIDHDFGV</sequence>
<keyword evidence="3" id="KW-1185">Reference proteome</keyword>
<evidence type="ECO:0008006" key="4">
    <source>
        <dbReference type="Google" id="ProtNLM"/>
    </source>
</evidence>